<dbReference type="Pfam" id="PF00005">
    <property type="entry name" value="ABC_tran"/>
    <property type="match status" value="1"/>
</dbReference>
<comment type="caution">
    <text evidence="5">The sequence shown here is derived from an EMBL/GenBank/DDBJ whole genome shotgun (WGS) entry which is preliminary data.</text>
</comment>
<protein>
    <submittedName>
        <fullName evidence="5">Energy-coupling factor transporter ATP-binding protein EcfA2</fullName>
    </submittedName>
</protein>
<name>A0A7W8QIY8_9ACTN</name>
<keyword evidence="5" id="KW-0547">Nucleotide-binding</keyword>
<comment type="similarity">
    <text evidence="1">Belongs to the ABC transporter superfamily.</text>
</comment>
<evidence type="ECO:0000256" key="2">
    <source>
        <dbReference type="ARBA" id="ARBA00022448"/>
    </source>
</evidence>
<evidence type="ECO:0000313" key="6">
    <source>
        <dbReference type="Proteomes" id="UP000572635"/>
    </source>
</evidence>
<feature type="transmembrane region" description="Helical" evidence="3">
    <location>
        <begin position="179"/>
        <end position="201"/>
    </location>
</feature>
<keyword evidence="2" id="KW-0813">Transport</keyword>
<feature type="domain" description="ABC transporter" evidence="4">
    <location>
        <begin position="17"/>
        <end position="103"/>
    </location>
</feature>
<dbReference type="GO" id="GO:0016887">
    <property type="term" value="F:ATP hydrolysis activity"/>
    <property type="evidence" value="ECO:0007669"/>
    <property type="project" value="InterPro"/>
</dbReference>
<keyword evidence="6" id="KW-1185">Reference proteome</keyword>
<proteinExistence type="inferred from homology"/>
<dbReference type="EMBL" id="JACHDB010000001">
    <property type="protein sequence ID" value="MBB5430623.1"/>
    <property type="molecule type" value="Genomic_DNA"/>
</dbReference>
<dbReference type="GO" id="GO:0005524">
    <property type="term" value="F:ATP binding"/>
    <property type="evidence" value="ECO:0007669"/>
    <property type="project" value="UniProtKB-KW"/>
</dbReference>
<dbReference type="PANTHER" id="PTHR43335:SF4">
    <property type="entry name" value="ABC TRANSPORTER, ATP-BINDING PROTEIN"/>
    <property type="match status" value="1"/>
</dbReference>
<reference evidence="5 6" key="1">
    <citation type="submission" date="2020-08" db="EMBL/GenBank/DDBJ databases">
        <title>Sequencing the genomes of 1000 actinobacteria strains.</title>
        <authorList>
            <person name="Klenk H.-P."/>
        </authorList>
    </citation>
    <scope>NUCLEOTIDE SEQUENCE [LARGE SCALE GENOMIC DNA]</scope>
    <source>
        <strain evidence="5 6">DSM 44551</strain>
    </source>
</reference>
<keyword evidence="5" id="KW-0067">ATP-binding</keyword>
<keyword evidence="3" id="KW-0812">Transmembrane</keyword>
<evidence type="ECO:0000259" key="4">
    <source>
        <dbReference type="Pfam" id="PF00005"/>
    </source>
</evidence>
<evidence type="ECO:0000256" key="3">
    <source>
        <dbReference type="SAM" id="Phobius"/>
    </source>
</evidence>
<dbReference type="Gene3D" id="3.40.50.300">
    <property type="entry name" value="P-loop containing nucleotide triphosphate hydrolases"/>
    <property type="match status" value="1"/>
</dbReference>
<dbReference type="Proteomes" id="UP000572635">
    <property type="component" value="Unassembled WGS sequence"/>
</dbReference>
<dbReference type="AlphaFoldDB" id="A0A7W8QIY8"/>
<organism evidence="5 6">
    <name type="scientific">Nocardiopsis composta</name>
    <dbReference type="NCBI Taxonomy" id="157465"/>
    <lineage>
        <taxon>Bacteria</taxon>
        <taxon>Bacillati</taxon>
        <taxon>Actinomycetota</taxon>
        <taxon>Actinomycetes</taxon>
        <taxon>Streptosporangiales</taxon>
        <taxon>Nocardiopsidaceae</taxon>
        <taxon>Nocardiopsis</taxon>
    </lineage>
</organism>
<evidence type="ECO:0000256" key="1">
    <source>
        <dbReference type="ARBA" id="ARBA00005417"/>
    </source>
</evidence>
<dbReference type="PANTHER" id="PTHR43335">
    <property type="entry name" value="ABC TRANSPORTER, ATP-BINDING PROTEIN"/>
    <property type="match status" value="1"/>
</dbReference>
<dbReference type="SUPFAM" id="SSF52540">
    <property type="entry name" value="P-loop containing nucleoside triphosphate hydrolases"/>
    <property type="match status" value="1"/>
</dbReference>
<gene>
    <name evidence="5" type="ORF">HDA36_000707</name>
</gene>
<accession>A0A7W8QIY8</accession>
<feature type="transmembrane region" description="Helical" evidence="3">
    <location>
        <begin position="111"/>
        <end position="140"/>
    </location>
</feature>
<evidence type="ECO:0000313" key="5">
    <source>
        <dbReference type="EMBL" id="MBB5430623.1"/>
    </source>
</evidence>
<dbReference type="RefSeq" id="WP_184388638.1">
    <property type="nucleotide sequence ID" value="NZ_BAAAJD010000162.1"/>
</dbReference>
<sequence>MIEIRDLTKSFGRTAALDRLSFTAEPGRVTGFLGPNGAGKSTTLRLLLGLDRPDSGSALVFGGRYAGLRYPLRRVGSLIDADAVDGARRAGDHLRWLARSNRIGAHRVTEVLDLVGLGVAAAARSATVSIALLAALWYVVPMTTRFLPEPWGERAGSVLPGGLADQIAASGSGSVYGDLLTPAGAAAAMAAWALLPLLAALPSLRRGV</sequence>
<keyword evidence="3" id="KW-1133">Transmembrane helix</keyword>
<dbReference type="InterPro" id="IPR003439">
    <property type="entry name" value="ABC_transporter-like_ATP-bd"/>
</dbReference>
<dbReference type="InterPro" id="IPR027417">
    <property type="entry name" value="P-loop_NTPase"/>
</dbReference>
<keyword evidence="3" id="KW-0472">Membrane</keyword>